<organism evidence="4 5">
    <name type="scientific">Streptomyces lividans TK24</name>
    <dbReference type="NCBI Taxonomy" id="457428"/>
    <lineage>
        <taxon>Bacteria</taxon>
        <taxon>Bacillati</taxon>
        <taxon>Actinomycetota</taxon>
        <taxon>Actinomycetes</taxon>
        <taxon>Kitasatosporales</taxon>
        <taxon>Streptomycetaceae</taxon>
        <taxon>Streptomyces</taxon>
    </lineage>
</organism>
<dbReference type="Proteomes" id="UP000028682">
    <property type="component" value="Chromosome"/>
</dbReference>
<dbReference type="SUPFAM" id="SSF48452">
    <property type="entry name" value="TPR-like"/>
    <property type="match status" value="1"/>
</dbReference>
<keyword evidence="2" id="KW-0067">ATP-binding</keyword>
<keyword evidence="5" id="KW-1185">Reference proteome</keyword>
<evidence type="ECO:0000313" key="5">
    <source>
        <dbReference type="Proteomes" id="UP000028682"/>
    </source>
</evidence>
<dbReference type="PROSITE" id="PS50043">
    <property type="entry name" value="HTH_LUXR_2"/>
    <property type="match status" value="1"/>
</dbReference>
<reference evidence="5" key="1">
    <citation type="submission" date="2014-08" db="EMBL/GenBank/DDBJ databases">
        <title>Complete genome sequence of Streptomyces lividans TK24.</title>
        <authorList>
            <consortium name="StrepSynth"/>
            <person name="Ruckert C."/>
            <person name="Fridjonson O.H."/>
            <person name="Lambert C."/>
            <person name="van Wezel G.P."/>
            <person name="Bernaerts K."/>
            <person name="Anne J."/>
            <person name="Economou A."/>
            <person name="Kalinowski J."/>
        </authorList>
    </citation>
    <scope>NUCLEOTIDE SEQUENCE [LARGE SCALE GENOMIC DNA]</scope>
    <source>
        <strain evidence="5">TK24</strain>
    </source>
</reference>
<dbReference type="Pfam" id="PF13191">
    <property type="entry name" value="AAA_16"/>
    <property type="match status" value="1"/>
</dbReference>
<dbReference type="EMBL" id="CP009124">
    <property type="protein sequence ID" value="AIJ18323.1"/>
    <property type="molecule type" value="Genomic_DNA"/>
</dbReference>
<dbReference type="InterPro" id="IPR016032">
    <property type="entry name" value="Sig_transdc_resp-reg_C-effctor"/>
</dbReference>
<evidence type="ECO:0000313" key="4">
    <source>
        <dbReference type="EMBL" id="AIJ18323.1"/>
    </source>
</evidence>
<dbReference type="PANTHER" id="PTHR16305">
    <property type="entry name" value="TESTICULAR SOLUBLE ADENYLYL CYCLASE"/>
    <property type="match status" value="1"/>
</dbReference>
<dbReference type="Pfam" id="PF00196">
    <property type="entry name" value="GerE"/>
    <property type="match status" value="1"/>
</dbReference>
<sequence length="919" mass="97559">MVRKLRLRGRLGECDALDRLTGTVMSERSAVLVVRGEPGIGKSALLDHYAERISRHRVVRVAGVESEMELPFAGLHQLCAPFLGHLDRLPDPQSEALATAFGLSSGPPPDRFLVGLAVLSLLSDAANEDPLFCLVDDAQWFDEVSAQTLGFVARRLLAEPVALVLATREPPGQAPLAGLPELVLKGLEDAEARALLDGALRGELDDRIRDRILDEARGNPLALLELPRGLTATETAESFGPPAPAPTADRIEQSFLRQVSSLPVATRRLLLVAAAEPIGDAVLLRRAARQLGIEPGATAPAEEAGMIDIGALVRFRHPLLRSAVYRSAGLLERQETHRALADVTDRALDPDRRAWHLAWATLAPDEAVAAELQTSAVRAQSRGGVAAAATLLAYAATLTPEPRVRAARAVAAASAKLRAGAPDAARKLLTMAEGGPLSEFDQARAHLLRAQIAFASSRVSQTAPLLSAARGLVPLDAALARETFLDAISAAMFAGRLSADADVGAVARAAREALPETEGPRTADLLLRTLAVRFGTGYRDALPLAKRAVGRLLVEPDAGEVLRWSWLTSAVAADMWDDEGWAALAARHVRTARATGALSELPLALNSQVLVDLFAGALDAASLLTAEIPTVLEAAGGDLAPYGALTLAALKGDGPHAEQLIRSSLEDSAARGEGIGVSIAQWARAVLCNGAGKYERARQAADQAAAHTKDLAAVNWGLCELVEAAVRSGDRDTAVDALDRLDEATGVAGTDWALGVQARARALLGTGTAAETLYREAIERLARTRVRTELARAHLVYGEWLRRENRREDARAQLRTAHAMFTGFGAGAFAQRSGRELHALGERTVGRPAAAPTALTAQETQIAHLARDGLTNAEIGAELFISPHTVEWHLRKVFAKLGITSRRQLRSSLGERPLAPAPA</sequence>
<dbReference type="Gene3D" id="1.10.10.10">
    <property type="entry name" value="Winged helix-like DNA-binding domain superfamily/Winged helix DNA-binding domain"/>
    <property type="match status" value="1"/>
</dbReference>
<gene>
    <name evidence="4" type="ORF">SLIV_37265</name>
</gene>
<dbReference type="SUPFAM" id="SSF52540">
    <property type="entry name" value="P-loop containing nucleoside triphosphate hydrolases"/>
    <property type="match status" value="1"/>
</dbReference>
<protein>
    <submittedName>
        <fullName evidence="4">Transcriptional regulator</fullName>
    </submittedName>
</protein>
<keyword evidence="1" id="KW-0547">Nucleotide-binding</keyword>
<feature type="domain" description="HTH luxR-type" evidence="3">
    <location>
        <begin position="848"/>
        <end position="913"/>
    </location>
</feature>
<accession>A0ABM5RDG3</accession>
<dbReference type="PRINTS" id="PR00038">
    <property type="entry name" value="HTHLUXR"/>
</dbReference>
<evidence type="ECO:0000256" key="2">
    <source>
        <dbReference type="ARBA" id="ARBA00022840"/>
    </source>
</evidence>
<dbReference type="InterPro" id="IPR036388">
    <property type="entry name" value="WH-like_DNA-bd_sf"/>
</dbReference>
<dbReference type="InterPro" id="IPR011990">
    <property type="entry name" value="TPR-like_helical_dom_sf"/>
</dbReference>
<dbReference type="SUPFAM" id="SSF46894">
    <property type="entry name" value="C-terminal effector domain of the bipartite response regulators"/>
    <property type="match status" value="1"/>
</dbReference>
<dbReference type="SMART" id="SM00421">
    <property type="entry name" value="HTH_LUXR"/>
    <property type="match status" value="1"/>
</dbReference>
<dbReference type="Gene3D" id="1.25.40.10">
    <property type="entry name" value="Tetratricopeptide repeat domain"/>
    <property type="match status" value="1"/>
</dbReference>
<proteinExistence type="predicted"/>
<dbReference type="InterPro" id="IPR041664">
    <property type="entry name" value="AAA_16"/>
</dbReference>
<dbReference type="PANTHER" id="PTHR16305:SF35">
    <property type="entry name" value="TRANSCRIPTIONAL ACTIVATOR DOMAIN"/>
    <property type="match status" value="1"/>
</dbReference>
<dbReference type="CDD" id="cd06170">
    <property type="entry name" value="LuxR_C_like"/>
    <property type="match status" value="1"/>
</dbReference>
<evidence type="ECO:0000256" key="1">
    <source>
        <dbReference type="ARBA" id="ARBA00022741"/>
    </source>
</evidence>
<dbReference type="InterPro" id="IPR000792">
    <property type="entry name" value="Tscrpt_reg_LuxR_C"/>
</dbReference>
<dbReference type="InterPro" id="IPR027417">
    <property type="entry name" value="P-loop_NTPase"/>
</dbReference>
<evidence type="ECO:0000259" key="3">
    <source>
        <dbReference type="PROSITE" id="PS50043"/>
    </source>
</evidence>
<name>A0ABM5RDG3_STRLI</name>
<dbReference type="RefSeq" id="WP_046247582.1">
    <property type="nucleotide sequence ID" value="NZ_CP009124.1"/>
</dbReference>